<sequence>MSGDIYLATETRRLVASLSRVKQSSDSTINAYRAAGLGCLRRMMRHTAVTPRTNQPFNRQGVGRLVSDKVTRPCVRMNGDTPSVAAIVFQYRDMCMRNICIRSVMTGNAFTAETLERITGVVFPARHHPLQTKLFFSSIRYHVDNNRLP</sequence>
<organism evidence="1 2">
    <name type="scientific">Periconia macrospinosa</name>
    <dbReference type="NCBI Taxonomy" id="97972"/>
    <lineage>
        <taxon>Eukaryota</taxon>
        <taxon>Fungi</taxon>
        <taxon>Dikarya</taxon>
        <taxon>Ascomycota</taxon>
        <taxon>Pezizomycotina</taxon>
        <taxon>Dothideomycetes</taxon>
        <taxon>Pleosporomycetidae</taxon>
        <taxon>Pleosporales</taxon>
        <taxon>Massarineae</taxon>
        <taxon>Periconiaceae</taxon>
        <taxon>Periconia</taxon>
    </lineage>
</organism>
<proteinExistence type="predicted"/>
<protein>
    <submittedName>
        <fullName evidence="1">Uncharacterized protein</fullName>
    </submittedName>
</protein>
<dbReference type="AlphaFoldDB" id="A0A2V1EDD6"/>
<reference evidence="1 2" key="1">
    <citation type="journal article" date="2018" name="Sci. Rep.">
        <title>Comparative genomics provides insights into the lifestyle and reveals functional heterogeneity of dark septate endophytic fungi.</title>
        <authorList>
            <person name="Knapp D.G."/>
            <person name="Nemeth J.B."/>
            <person name="Barry K."/>
            <person name="Hainaut M."/>
            <person name="Henrissat B."/>
            <person name="Johnson J."/>
            <person name="Kuo A."/>
            <person name="Lim J.H.P."/>
            <person name="Lipzen A."/>
            <person name="Nolan M."/>
            <person name="Ohm R.A."/>
            <person name="Tamas L."/>
            <person name="Grigoriev I.V."/>
            <person name="Spatafora J.W."/>
            <person name="Nagy L.G."/>
            <person name="Kovacs G.M."/>
        </authorList>
    </citation>
    <scope>NUCLEOTIDE SEQUENCE [LARGE SCALE GENOMIC DNA]</scope>
    <source>
        <strain evidence="1 2">DSE2036</strain>
    </source>
</reference>
<dbReference type="EMBL" id="KZ805300">
    <property type="protein sequence ID" value="PVI08551.1"/>
    <property type="molecule type" value="Genomic_DNA"/>
</dbReference>
<keyword evidence="2" id="KW-1185">Reference proteome</keyword>
<gene>
    <name evidence="1" type="ORF">DM02DRAFT_607938</name>
</gene>
<accession>A0A2V1EDD6</accession>
<dbReference type="Proteomes" id="UP000244855">
    <property type="component" value="Unassembled WGS sequence"/>
</dbReference>
<evidence type="ECO:0000313" key="1">
    <source>
        <dbReference type="EMBL" id="PVI08551.1"/>
    </source>
</evidence>
<evidence type="ECO:0000313" key="2">
    <source>
        <dbReference type="Proteomes" id="UP000244855"/>
    </source>
</evidence>
<name>A0A2V1EDD6_9PLEO</name>